<protein>
    <submittedName>
        <fullName evidence="1">Class I SAM-dependent methyltransferase</fullName>
    </submittedName>
</protein>
<dbReference type="RefSeq" id="WP_246968986.1">
    <property type="nucleotide sequence ID" value="NZ_CP095397.1"/>
</dbReference>
<name>A0ABD5NUR9_9EURY</name>
<dbReference type="AlphaFoldDB" id="A0ABD5NUR9"/>
<organism evidence="1 2">
    <name type="scientific">Natribaculum luteum</name>
    <dbReference type="NCBI Taxonomy" id="1586232"/>
    <lineage>
        <taxon>Archaea</taxon>
        <taxon>Methanobacteriati</taxon>
        <taxon>Methanobacteriota</taxon>
        <taxon>Stenosarchaea group</taxon>
        <taxon>Halobacteria</taxon>
        <taxon>Halobacteriales</taxon>
        <taxon>Natrialbaceae</taxon>
        <taxon>Natribaculum</taxon>
    </lineage>
</organism>
<sequence>MTDAVQAFLASKRTVDDRALNRRVLEQFSTGLARRQRDGSGTAEPVRIVEFGAGVGTMIARLASWGHLPDRVSYRAIDRNEETIAYAREHLPAWLEDAGYEVSRSDDGLLARSGKRRLEVHLEVGDALAVTGEETAADAVVAAAFLDVVDLETALSAAREQLADDGLLYAPITFDGGTTFVPPHPLDERVERLYHRHMDEVRDQPGSSQAGRDLLTALPDAGYDVLAAGGADWIVRPREGAYPHDESTFLESLLETIDGALADYPETELDATSRRQWLETRRDQLERGELVLVAHHLDVLARA</sequence>
<evidence type="ECO:0000313" key="1">
    <source>
        <dbReference type="EMBL" id="MFC4245772.1"/>
    </source>
</evidence>
<dbReference type="GO" id="GO:0008168">
    <property type="term" value="F:methyltransferase activity"/>
    <property type="evidence" value="ECO:0007669"/>
    <property type="project" value="UniProtKB-KW"/>
</dbReference>
<evidence type="ECO:0000313" key="2">
    <source>
        <dbReference type="Proteomes" id="UP001595821"/>
    </source>
</evidence>
<gene>
    <name evidence="1" type="ORF">ACFOZ7_01930</name>
</gene>
<reference evidence="1 2" key="1">
    <citation type="journal article" date="2014" name="Int. J. Syst. Evol. Microbiol.">
        <title>Complete genome sequence of Corynebacterium casei LMG S-19264T (=DSM 44701T), isolated from a smear-ripened cheese.</title>
        <authorList>
            <consortium name="US DOE Joint Genome Institute (JGI-PGF)"/>
            <person name="Walter F."/>
            <person name="Albersmeier A."/>
            <person name="Kalinowski J."/>
            <person name="Ruckert C."/>
        </authorList>
    </citation>
    <scope>NUCLEOTIDE SEQUENCE [LARGE SCALE GENOMIC DNA]</scope>
    <source>
        <strain evidence="1 2">IBRC-M 10912</strain>
    </source>
</reference>
<dbReference type="InterPro" id="IPR029063">
    <property type="entry name" value="SAM-dependent_MTases_sf"/>
</dbReference>
<dbReference type="GO" id="GO:0032259">
    <property type="term" value="P:methylation"/>
    <property type="evidence" value="ECO:0007669"/>
    <property type="project" value="UniProtKB-KW"/>
</dbReference>
<dbReference type="GeneID" id="71855275"/>
<keyword evidence="1" id="KW-0808">Transferase</keyword>
<keyword evidence="1" id="KW-0489">Methyltransferase</keyword>
<dbReference type="Proteomes" id="UP001595821">
    <property type="component" value="Unassembled WGS sequence"/>
</dbReference>
<accession>A0ABD5NUR9</accession>
<dbReference type="SUPFAM" id="SSF53335">
    <property type="entry name" value="S-adenosyl-L-methionine-dependent methyltransferases"/>
    <property type="match status" value="1"/>
</dbReference>
<dbReference type="Gene3D" id="3.40.50.150">
    <property type="entry name" value="Vaccinia Virus protein VP39"/>
    <property type="match status" value="1"/>
</dbReference>
<proteinExistence type="predicted"/>
<dbReference type="EMBL" id="JBHSDJ010000003">
    <property type="protein sequence ID" value="MFC4245772.1"/>
    <property type="molecule type" value="Genomic_DNA"/>
</dbReference>
<comment type="caution">
    <text evidence="1">The sequence shown here is derived from an EMBL/GenBank/DDBJ whole genome shotgun (WGS) entry which is preliminary data.</text>
</comment>